<dbReference type="InterPro" id="IPR036047">
    <property type="entry name" value="F-box-like_dom_sf"/>
</dbReference>
<accession>A0A8H3HUR9</accession>
<sequence length="537" mass="61632">MGTRGYVGYRYKRKYYRQFIRWDAYPCDHGEGQRLANMVPREPSAFKDWVADRIHILENAKTNEIVDEYDHSNVIYPDDGVGADELGFDTTYDNDWTFPGNLIEWTYIFDLDNMTFTINGATHFRLDNMPPNLDFYEGDDIGIPKKYLRDTVDLWPVPNFDIEEQQCRYKALKPIVVPATEWSAPTWEELSVSQRFSIEIAHHWLHNTSDLFQHAYAPVIRSEVGKFGWDVLCASVPALPIFQEKDFKTLGLSPQTLSSGFHADRTRPPYCGRPPPERSEAEIDWSAEFNRRQELTLEAIRHPNKFLDNKSIKYFWVRGCLITFCVRLYEPIYVALEVEKMVKKMQLDGHTESVGVILSSQQELVVVAVDGSQVRHSPVLDIRATDGRPGRATDGRLLLTYLLSPPCTTSPLPWRAIQPLHPPDTHSSSIANLPPEILSAIVGSVDMNTYVSLCRVSKSFRAACVANPRIGEYTILHKIPGLETVFAARSTNNHAPQMIELRWKYVKADRYLKRGKWEIREVSPGDLDEMKREQTCE</sequence>
<feature type="domain" description="F-box" evidence="1">
    <location>
        <begin position="427"/>
        <end position="461"/>
    </location>
</feature>
<organism evidence="2 3">
    <name type="scientific">Rhizoctonia solani</name>
    <dbReference type="NCBI Taxonomy" id="456999"/>
    <lineage>
        <taxon>Eukaryota</taxon>
        <taxon>Fungi</taxon>
        <taxon>Dikarya</taxon>
        <taxon>Basidiomycota</taxon>
        <taxon>Agaricomycotina</taxon>
        <taxon>Agaricomycetes</taxon>
        <taxon>Cantharellales</taxon>
        <taxon>Ceratobasidiaceae</taxon>
        <taxon>Rhizoctonia</taxon>
    </lineage>
</organism>
<dbReference type="SUPFAM" id="SSF81383">
    <property type="entry name" value="F-box domain"/>
    <property type="match status" value="1"/>
</dbReference>
<dbReference type="CDD" id="cd09917">
    <property type="entry name" value="F-box_SF"/>
    <property type="match status" value="1"/>
</dbReference>
<dbReference type="PROSITE" id="PS50181">
    <property type="entry name" value="FBOX"/>
    <property type="match status" value="1"/>
</dbReference>
<evidence type="ECO:0000313" key="3">
    <source>
        <dbReference type="Proteomes" id="UP000663827"/>
    </source>
</evidence>
<comment type="caution">
    <text evidence="2">The sequence shown here is derived from an EMBL/GenBank/DDBJ whole genome shotgun (WGS) entry which is preliminary data.</text>
</comment>
<dbReference type="InterPro" id="IPR001810">
    <property type="entry name" value="F-box_dom"/>
</dbReference>
<evidence type="ECO:0000259" key="1">
    <source>
        <dbReference type="PROSITE" id="PS50181"/>
    </source>
</evidence>
<proteinExistence type="predicted"/>
<name>A0A8H3HUR9_9AGAM</name>
<dbReference type="EMBL" id="CAJNJQ010001357">
    <property type="protein sequence ID" value="CAE7135005.1"/>
    <property type="molecule type" value="Genomic_DNA"/>
</dbReference>
<evidence type="ECO:0000313" key="2">
    <source>
        <dbReference type="EMBL" id="CAE7135005.1"/>
    </source>
</evidence>
<reference evidence="2" key="1">
    <citation type="submission" date="2021-01" db="EMBL/GenBank/DDBJ databases">
        <authorList>
            <person name="Kaushik A."/>
        </authorList>
    </citation>
    <scope>NUCLEOTIDE SEQUENCE</scope>
    <source>
        <strain evidence="2">AG5</strain>
    </source>
</reference>
<gene>
    <name evidence="2" type="ORF">RDB_LOCUS67885</name>
</gene>
<protein>
    <recommendedName>
        <fullName evidence="1">F-box domain-containing protein</fullName>
    </recommendedName>
</protein>
<dbReference type="Proteomes" id="UP000663827">
    <property type="component" value="Unassembled WGS sequence"/>
</dbReference>
<dbReference type="Pfam" id="PF00646">
    <property type="entry name" value="F-box"/>
    <property type="match status" value="1"/>
</dbReference>
<dbReference type="AlphaFoldDB" id="A0A8H3HUR9"/>